<dbReference type="SUPFAM" id="SSF53850">
    <property type="entry name" value="Periplasmic binding protein-like II"/>
    <property type="match status" value="1"/>
</dbReference>
<accession>A0A0A9DWM4</accession>
<proteinExistence type="predicted"/>
<comment type="subcellular location">
    <subcellularLocation>
        <location evidence="1">Plastid</location>
        <location evidence="1">Chloroplast stroma</location>
    </subcellularLocation>
</comment>
<dbReference type="GO" id="GO:0009094">
    <property type="term" value="P:L-phenylalanine biosynthetic process"/>
    <property type="evidence" value="ECO:0007669"/>
    <property type="project" value="UniProtKB-UniPathway"/>
</dbReference>
<dbReference type="PIRSF" id="PIRSF001500">
    <property type="entry name" value="Chor_mut_pdt_Ppr"/>
    <property type="match status" value="1"/>
</dbReference>
<organism evidence="10">
    <name type="scientific">Arundo donax</name>
    <name type="common">Giant reed</name>
    <name type="synonym">Donax arundinaceus</name>
    <dbReference type="NCBI Taxonomy" id="35708"/>
    <lineage>
        <taxon>Eukaryota</taxon>
        <taxon>Viridiplantae</taxon>
        <taxon>Streptophyta</taxon>
        <taxon>Embryophyta</taxon>
        <taxon>Tracheophyta</taxon>
        <taxon>Spermatophyta</taxon>
        <taxon>Magnoliopsida</taxon>
        <taxon>Liliopsida</taxon>
        <taxon>Poales</taxon>
        <taxon>Poaceae</taxon>
        <taxon>PACMAD clade</taxon>
        <taxon>Arundinoideae</taxon>
        <taxon>Arundineae</taxon>
        <taxon>Arundo</taxon>
    </lineage>
</organism>
<evidence type="ECO:0000256" key="1">
    <source>
        <dbReference type="ARBA" id="ARBA00004470"/>
    </source>
</evidence>
<reference evidence="10" key="2">
    <citation type="journal article" date="2015" name="Data Brief">
        <title>Shoot transcriptome of the giant reed, Arundo donax.</title>
        <authorList>
            <person name="Barrero R.A."/>
            <person name="Guerrero F.D."/>
            <person name="Moolhuijzen P."/>
            <person name="Goolsby J.A."/>
            <person name="Tidwell J."/>
            <person name="Bellgard S.E."/>
            <person name="Bellgard M.I."/>
        </authorList>
    </citation>
    <scope>NUCLEOTIDE SEQUENCE</scope>
    <source>
        <tissue evidence="10">Shoot tissue taken approximately 20 cm above the soil surface</tissue>
    </source>
</reference>
<keyword evidence="5" id="KW-0057">Aromatic amino acid biosynthesis</keyword>
<dbReference type="GO" id="GO:0009570">
    <property type="term" value="C:chloroplast stroma"/>
    <property type="evidence" value="ECO:0007669"/>
    <property type="project" value="UniProtKB-SubCell"/>
</dbReference>
<dbReference type="UniPathway" id="UPA00121">
    <property type="reaction ID" value="UER00344"/>
</dbReference>
<dbReference type="Gene3D" id="3.40.190.10">
    <property type="entry name" value="Periplasmic binding protein-like II"/>
    <property type="match status" value="1"/>
</dbReference>
<protein>
    <recommendedName>
        <fullName evidence="11">Arogenate dehydratase</fullName>
    </recommendedName>
</protein>
<reference evidence="10" key="1">
    <citation type="submission" date="2014-09" db="EMBL/GenBank/DDBJ databases">
        <authorList>
            <person name="Magalhaes I.L.F."/>
            <person name="Oliveira U."/>
            <person name="Santos F.R."/>
            <person name="Vidigal T.H.D.A."/>
            <person name="Brescovit A.D."/>
            <person name="Santos A.J."/>
        </authorList>
    </citation>
    <scope>NUCLEOTIDE SEQUENCE</scope>
    <source>
        <tissue evidence="10">Shoot tissue taken approximately 20 cm above the soil surface</tissue>
    </source>
</reference>
<evidence type="ECO:0000256" key="2">
    <source>
        <dbReference type="ARBA" id="ARBA00004741"/>
    </source>
</evidence>
<evidence type="ECO:0000256" key="5">
    <source>
        <dbReference type="ARBA" id="ARBA00023141"/>
    </source>
</evidence>
<feature type="domain" description="ACT" evidence="9">
    <location>
        <begin position="188"/>
        <end position="274"/>
    </location>
</feature>
<evidence type="ECO:0008006" key="11">
    <source>
        <dbReference type="Google" id="ProtNLM"/>
    </source>
</evidence>
<dbReference type="InterPro" id="IPR045865">
    <property type="entry name" value="ACT-like_dom_sf"/>
</dbReference>
<dbReference type="InterPro" id="IPR002912">
    <property type="entry name" value="ACT_dom"/>
</dbReference>
<name>A0A0A9DWM4_ARUDO</name>
<dbReference type="PANTHER" id="PTHR21022:SF20">
    <property type="entry name" value="AROGENATE DEHYDRATASE_PREPHENATE DEHYDRATASE 1, CHLOROPLASTIC"/>
    <property type="match status" value="1"/>
</dbReference>
<dbReference type="PROSITE" id="PS51671">
    <property type="entry name" value="ACT"/>
    <property type="match status" value="1"/>
</dbReference>
<evidence type="ECO:0000256" key="3">
    <source>
        <dbReference type="ARBA" id="ARBA00004929"/>
    </source>
</evidence>
<dbReference type="EMBL" id="GBRH01209748">
    <property type="protein sequence ID" value="JAD88147.1"/>
    <property type="molecule type" value="Transcribed_RNA"/>
</dbReference>
<dbReference type="GO" id="GO:0047769">
    <property type="term" value="F:arogenate dehydratase activity"/>
    <property type="evidence" value="ECO:0007669"/>
    <property type="project" value="UniProtKB-ARBA"/>
</dbReference>
<keyword evidence="6" id="KW-0584">Phenylalanine biosynthesis</keyword>
<dbReference type="InterPro" id="IPR018528">
    <property type="entry name" value="Preph_deHydtase_CS"/>
</dbReference>
<dbReference type="InterPro" id="IPR001086">
    <property type="entry name" value="Preph_deHydtase"/>
</dbReference>
<dbReference type="Pfam" id="PF00800">
    <property type="entry name" value="PDT"/>
    <property type="match status" value="1"/>
</dbReference>
<evidence type="ECO:0000313" key="10">
    <source>
        <dbReference type="EMBL" id="JAD88147.1"/>
    </source>
</evidence>
<sequence length="290" mass="32391">MKRMSTDFLPGPLPDLSLNTARSNVRVAYQGSPGTVIEAMVLKAFPECIAVPFKTSEKAFEALESSLGDIVVLPIENSYTGSFHQSYDLLLSHNLQIVREVQMDVELCLLALPGVQKDDLQTIFSHPQIISKQNLRDAGVIGSAQAAELYGLNILECNFQDASPNVTRYLVLSTTANLPKKHGQYKTSIVFGLEEGPGILYKALGAFWKREINLTKIESRPNKGKPMRTLGTDKQFNYIFYVDFEASMAEVRAQNALRDLEEIASFLRVLGCYSFSRTIRRENSARDQTE</sequence>
<dbReference type="CDD" id="cd13631">
    <property type="entry name" value="PBP2_Ct-PDT_like"/>
    <property type="match status" value="1"/>
</dbReference>
<dbReference type="SUPFAM" id="SSF55021">
    <property type="entry name" value="ACT-like"/>
    <property type="match status" value="1"/>
</dbReference>
<dbReference type="PANTHER" id="PTHR21022">
    <property type="entry name" value="PREPHENATE DEHYDRATASE P PROTEIN"/>
    <property type="match status" value="1"/>
</dbReference>
<dbReference type="PROSITE" id="PS51171">
    <property type="entry name" value="PREPHENATE_DEHYDR_3"/>
    <property type="match status" value="1"/>
</dbReference>
<comment type="pathway">
    <text evidence="2">Amino-acid biosynthesis; L-phenylalanine biosynthesis; phenylpyruvate from prephenate: step 1/1.</text>
</comment>
<evidence type="ECO:0000259" key="9">
    <source>
        <dbReference type="PROSITE" id="PS51671"/>
    </source>
</evidence>
<comment type="pathway">
    <text evidence="3">Amino-acid biosynthesis; L-phenylalanine biosynthesis; L-phenylalanine from L-arogenate: step 1/1.</text>
</comment>
<feature type="domain" description="Prephenate dehydratase" evidence="8">
    <location>
        <begin position="26"/>
        <end position="215"/>
    </location>
</feature>
<keyword evidence="4" id="KW-0028">Amino-acid biosynthesis</keyword>
<evidence type="ECO:0000256" key="7">
    <source>
        <dbReference type="ARBA" id="ARBA00023239"/>
    </source>
</evidence>
<dbReference type="AlphaFoldDB" id="A0A0A9DWM4"/>
<dbReference type="InterPro" id="IPR008242">
    <property type="entry name" value="Chor_mutase/pphenate_deHydtase"/>
</dbReference>
<evidence type="ECO:0000259" key="8">
    <source>
        <dbReference type="PROSITE" id="PS51171"/>
    </source>
</evidence>
<evidence type="ECO:0000256" key="6">
    <source>
        <dbReference type="ARBA" id="ARBA00023222"/>
    </source>
</evidence>
<keyword evidence="7" id="KW-0456">Lyase</keyword>
<dbReference type="GO" id="GO:0004664">
    <property type="term" value="F:prephenate dehydratase activity"/>
    <property type="evidence" value="ECO:0007669"/>
    <property type="project" value="InterPro"/>
</dbReference>
<dbReference type="CDD" id="cd04905">
    <property type="entry name" value="ACT_CM-PDT"/>
    <property type="match status" value="1"/>
</dbReference>
<dbReference type="Gene3D" id="3.30.70.260">
    <property type="match status" value="1"/>
</dbReference>
<dbReference type="PROSITE" id="PS00858">
    <property type="entry name" value="PREPHENATE_DEHYDR_2"/>
    <property type="match status" value="1"/>
</dbReference>
<evidence type="ECO:0000256" key="4">
    <source>
        <dbReference type="ARBA" id="ARBA00022605"/>
    </source>
</evidence>